<feature type="transmembrane region" description="Helical" evidence="10">
    <location>
        <begin position="24"/>
        <end position="45"/>
    </location>
</feature>
<dbReference type="OrthoDB" id="434092at2759"/>
<comment type="subcellular location">
    <subcellularLocation>
        <location evidence="1">Membrane</location>
        <topology evidence="1">Multi-pass membrane protein</topology>
    </subcellularLocation>
</comment>
<reference evidence="11 12" key="1">
    <citation type="journal article" date="2019" name="Sci. Rep.">
        <title>Orb-weaving spider Araneus ventricosus genome elucidates the spidroin gene catalogue.</title>
        <authorList>
            <person name="Kono N."/>
            <person name="Nakamura H."/>
            <person name="Ohtoshi R."/>
            <person name="Moran D.A.P."/>
            <person name="Shinohara A."/>
            <person name="Yoshida Y."/>
            <person name="Fujiwara M."/>
            <person name="Mori M."/>
            <person name="Tomita M."/>
            <person name="Arakawa K."/>
        </authorList>
    </citation>
    <scope>NUCLEOTIDE SEQUENCE [LARGE SCALE GENOMIC DNA]</scope>
</reference>
<evidence type="ECO:0000313" key="11">
    <source>
        <dbReference type="EMBL" id="GBM52391.1"/>
    </source>
</evidence>
<evidence type="ECO:0000256" key="7">
    <source>
        <dbReference type="ARBA" id="ARBA00023098"/>
    </source>
</evidence>
<evidence type="ECO:0000256" key="10">
    <source>
        <dbReference type="SAM" id="Phobius"/>
    </source>
</evidence>
<dbReference type="GO" id="GO:0009922">
    <property type="term" value="F:fatty acid elongase activity"/>
    <property type="evidence" value="ECO:0007669"/>
    <property type="project" value="InterPro"/>
</dbReference>
<dbReference type="InterPro" id="IPR002076">
    <property type="entry name" value="ELO_fam"/>
</dbReference>
<dbReference type="GO" id="GO:0016020">
    <property type="term" value="C:membrane"/>
    <property type="evidence" value="ECO:0007669"/>
    <property type="project" value="UniProtKB-SubCell"/>
</dbReference>
<keyword evidence="9" id="KW-0275">Fatty acid biosynthesis</keyword>
<sequence length="202" mass="23731">MLLNSISDFLFIDVENKLLFKNDYLLPSIMIGYIIFATWIGPSLMETFKPFNLQKIMVAYNFFEVAVNAYIFQWIFSAMLECRHTHCLPHDDPRYLSDYKDILEFHIQIWREGWKGKERDPHQPGLPEGRPGYGGIWGLDFKFLAFSICQFRMVISEFISWIAGMYFDPGDSHRPLSQIKNFLTLFTVAHLDLALRRGLMED</sequence>
<keyword evidence="12" id="KW-1185">Reference proteome</keyword>
<gene>
    <name evidence="11" type="ORF">AVEN_160111_1</name>
</gene>
<evidence type="ECO:0000256" key="1">
    <source>
        <dbReference type="ARBA" id="ARBA00004141"/>
    </source>
</evidence>
<dbReference type="Proteomes" id="UP000499080">
    <property type="component" value="Unassembled WGS sequence"/>
</dbReference>
<keyword evidence="5" id="KW-0276">Fatty acid metabolism</keyword>
<evidence type="ECO:0000256" key="8">
    <source>
        <dbReference type="ARBA" id="ARBA00023136"/>
    </source>
</evidence>
<evidence type="ECO:0000256" key="2">
    <source>
        <dbReference type="ARBA" id="ARBA00022516"/>
    </source>
</evidence>
<keyword evidence="6 10" id="KW-1133">Transmembrane helix</keyword>
<evidence type="ECO:0000256" key="3">
    <source>
        <dbReference type="ARBA" id="ARBA00022679"/>
    </source>
</evidence>
<comment type="caution">
    <text evidence="11">The sequence shown here is derived from an EMBL/GenBank/DDBJ whole genome shotgun (WGS) entry which is preliminary data.</text>
</comment>
<name>A0A4Y2GG91_ARAVE</name>
<dbReference type="GO" id="GO:0006633">
    <property type="term" value="P:fatty acid biosynthetic process"/>
    <property type="evidence" value="ECO:0007669"/>
    <property type="project" value="UniProtKB-KW"/>
</dbReference>
<keyword evidence="4 10" id="KW-0812">Transmembrane</keyword>
<evidence type="ECO:0000313" key="12">
    <source>
        <dbReference type="Proteomes" id="UP000499080"/>
    </source>
</evidence>
<dbReference type="Pfam" id="PF01151">
    <property type="entry name" value="ELO"/>
    <property type="match status" value="1"/>
</dbReference>
<evidence type="ECO:0000256" key="4">
    <source>
        <dbReference type="ARBA" id="ARBA00022692"/>
    </source>
</evidence>
<protein>
    <submittedName>
        <fullName evidence="11">Uncharacterized protein</fullName>
    </submittedName>
</protein>
<keyword evidence="8 10" id="KW-0472">Membrane</keyword>
<keyword evidence="3" id="KW-0808">Transferase</keyword>
<evidence type="ECO:0000256" key="9">
    <source>
        <dbReference type="ARBA" id="ARBA00023160"/>
    </source>
</evidence>
<feature type="transmembrane region" description="Helical" evidence="10">
    <location>
        <begin position="57"/>
        <end position="76"/>
    </location>
</feature>
<accession>A0A4Y2GG91</accession>
<evidence type="ECO:0000256" key="6">
    <source>
        <dbReference type="ARBA" id="ARBA00022989"/>
    </source>
</evidence>
<keyword evidence="7" id="KW-0443">Lipid metabolism</keyword>
<evidence type="ECO:0000256" key="5">
    <source>
        <dbReference type="ARBA" id="ARBA00022832"/>
    </source>
</evidence>
<dbReference type="AlphaFoldDB" id="A0A4Y2GG91"/>
<dbReference type="EMBL" id="BGPR01001375">
    <property type="protein sequence ID" value="GBM52391.1"/>
    <property type="molecule type" value="Genomic_DNA"/>
</dbReference>
<proteinExistence type="predicted"/>
<keyword evidence="2" id="KW-0444">Lipid biosynthesis</keyword>
<organism evidence="11 12">
    <name type="scientific">Araneus ventricosus</name>
    <name type="common">Orbweaver spider</name>
    <name type="synonym">Epeira ventricosa</name>
    <dbReference type="NCBI Taxonomy" id="182803"/>
    <lineage>
        <taxon>Eukaryota</taxon>
        <taxon>Metazoa</taxon>
        <taxon>Ecdysozoa</taxon>
        <taxon>Arthropoda</taxon>
        <taxon>Chelicerata</taxon>
        <taxon>Arachnida</taxon>
        <taxon>Araneae</taxon>
        <taxon>Araneomorphae</taxon>
        <taxon>Entelegynae</taxon>
        <taxon>Araneoidea</taxon>
        <taxon>Araneidae</taxon>
        <taxon>Araneus</taxon>
    </lineage>
</organism>